<evidence type="ECO:0000256" key="4">
    <source>
        <dbReference type="SAM" id="Phobius"/>
    </source>
</evidence>
<keyword evidence="1 4" id="KW-0812">Transmembrane</keyword>
<feature type="transmembrane region" description="Helical" evidence="4">
    <location>
        <begin position="220"/>
        <end position="238"/>
    </location>
</feature>
<feature type="transmembrane region" description="Helical" evidence="4">
    <location>
        <begin position="103"/>
        <end position="121"/>
    </location>
</feature>
<feature type="transmembrane region" description="Helical" evidence="4">
    <location>
        <begin position="12"/>
        <end position="36"/>
    </location>
</feature>
<dbReference type="InterPro" id="IPR036259">
    <property type="entry name" value="MFS_trans_sf"/>
</dbReference>
<feature type="transmembrane region" description="Helical" evidence="4">
    <location>
        <begin position="277"/>
        <end position="296"/>
    </location>
</feature>
<organism evidence="5 6">
    <name type="scientific">Pseudomonas entomophila</name>
    <dbReference type="NCBI Taxonomy" id="312306"/>
    <lineage>
        <taxon>Bacteria</taxon>
        <taxon>Pseudomonadati</taxon>
        <taxon>Pseudomonadota</taxon>
        <taxon>Gammaproteobacteria</taxon>
        <taxon>Pseudomonadales</taxon>
        <taxon>Pseudomonadaceae</taxon>
        <taxon>Pseudomonas</taxon>
    </lineage>
</organism>
<feature type="transmembrane region" description="Helical" evidence="4">
    <location>
        <begin position="160"/>
        <end position="179"/>
    </location>
</feature>
<evidence type="ECO:0000256" key="2">
    <source>
        <dbReference type="ARBA" id="ARBA00022989"/>
    </source>
</evidence>
<feature type="transmembrane region" description="Helical" evidence="4">
    <location>
        <begin position="333"/>
        <end position="355"/>
    </location>
</feature>
<accession>A0A3S8UJJ2</accession>
<keyword evidence="3 4" id="KW-0472">Membrane</keyword>
<dbReference type="AlphaFoldDB" id="A0A3S8UJJ2"/>
<protein>
    <submittedName>
        <fullName evidence="5">MFS transporter</fullName>
    </submittedName>
</protein>
<dbReference type="PANTHER" id="PTHR23526">
    <property type="entry name" value="INTEGRAL MEMBRANE TRANSPORT PROTEIN-RELATED"/>
    <property type="match status" value="1"/>
</dbReference>
<evidence type="ECO:0000313" key="6">
    <source>
        <dbReference type="Proteomes" id="UP000268230"/>
    </source>
</evidence>
<dbReference type="InterPro" id="IPR011701">
    <property type="entry name" value="MFS"/>
</dbReference>
<proteinExistence type="predicted"/>
<feature type="transmembrane region" description="Helical" evidence="4">
    <location>
        <begin position="302"/>
        <end position="321"/>
    </location>
</feature>
<dbReference type="Proteomes" id="UP000268230">
    <property type="component" value="Chromosome"/>
</dbReference>
<dbReference type="EMBL" id="CP034338">
    <property type="protein sequence ID" value="AZL68372.1"/>
    <property type="molecule type" value="Genomic_DNA"/>
</dbReference>
<sequence>MSHPASGFLPRFLLLALVSGATVGMAKIVITLYALALGADAWQIGVIAAMEALGMLFLTLPAGFVIARFGARRVYALSSLGPMLVNLAIPLYAAWWWLALGQLLIGLFIPFRIVAMNGSFLRQLKHLGTDKAGWYRGALTLGLGLLGPLLGNAFSERGAFSLAFMLIAASFAGMALYSLRFWEGAGDASPSGTAPASGMLAQVRHLLGERSIRQSCTVELSNSATTSLFTTFIILLALEGGVPQGHAVSLVMIEALFAVLALFGLGRVLRSTSPGRAYALGLALAITALLVCGLGHGYGWLVLAAVLVSLATATVHLVNMARLSQRREDSSKLSGLFNLASMAGSFGGALLGGAISHFAGLANLFLCWIPLLLLVAWCCRQRRQQVQEVVA</sequence>
<feature type="transmembrane region" description="Helical" evidence="4">
    <location>
        <begin position="133"/>
        <end position="154"/>
    </location>
</feature>
<dbReference type="GO" id="GO:0022857">
    <property type="term" value="F:transmembrane transporter activity"/>
    <property type="evidence" value="ECO:0007669"/>
    <property type="project" value="InterPro"/>
</dbReference>
<evidence type="ECO:0000313" key="5">
    <source>
        <dbReference type="EMBL" id="AZL68372.1"/>
    </source>
</evidence>
<dbReference type="SUPFAM" id="SSF103473">
    <property type="entry name" value="MFS general substrate transporter"/>
    <property type="match status" value="1"/>
</dbReference>
<keyword evidence="2 4" id="KW-1133">Transmembrane helix</keyword>
<dbReference type="Pfam" id="PF07690">
    <property type="entry name" value="MFS_1"/>
    <property type="match status" value="1"/>
</dbReference>
<feature type="transmembrane region" description="Helical" evidence="4">
    <location>
        <begin position="361"/>
        <end position="379"/>
    </location>
</feature>
<dbReference type="PANTHER" id="PTHR23526:SF2">
    <property type="entry name" value="MAJOR FACILITATOR SUPERFAMILY (MFS) PROFILE DOMAIN-CONTAINING PROTEIN"/>
    <property type="match status" value="1"/>
</dbReference>
<reference evidence="5 6" key="1">
    <citation type="submission" date="2018-12" db="EMBL/GenBank/DDBJ databases">
        <authorList>
            <person name="Li S."/>
            <person name="Yang R."/>
            <person name="Chen G."/>
            <person name="Zou L."/>
            <person name="Zhang C."/>
            <person name="Chen Y."/>
            <person name="Liu Z."/>
            <person name="Li Y."/>
            <person name="Yan Y."/>
            <person name="Huang M."/>
            <person name="Chen T."/>
        </authorList>
    </citation>
    <scope>NUCLEOTIDE SEQUENCE [LARGE SCALE GENOMIC DNA]</scope>
    <source>
        <strain evidence="5 6">1257</strain>
    </source>
</reference>
<dbReference type="KEGG" id="pory:EJA05_11850"/>
<feature type="transmembrane region" description="Helical" evidence="4">
    <location>
        <begin position="74"/>
        <end position="97"/>
    </location>
</feature>
<gene>
    <name evidence="5" type="ORF">EJA05_11850</name>
</gene>
<name>A0A3S8UJJ2_9PSED</name>
<evidence type="ECO:0000256" key="1">
    <source>
        <dbReference type="ARBA" id="ARBA00022692"/>
    </source>
</evidence>
<evidence type="ECO:0000256" key="3">
    <source>
        <dbReference type="ARBA" id="ARBA00023136"/>
    </source>
</evidence>
<dbReference type="Gene3D" id="1.20.1250.20">
    <property type="entry name" value="MFS general substrate transporter like domains"/>
    <property type="match status" value="2"/>
</dbReference>
<dbReference type="OrthoDB" id="8699103at2"/>
<feature type="transmembrane region" description="Helical" evidence="4">
    <location>
        <begin position="42"/>
        <end position="67"/>
    </location>
</feature>
<dbReference type="InterPro" id="IPR052528">
    <property type="entry name" value="Sugar_transport-like"/>
</dbReference>
<feature type="transmembrane region" description="Helical" evidence="4">
    <location>
        <begin position="244"/>
        <end position="265"/>
    </location>
</feature>